<comment type="caution">
    <text evidence="4">The sequence shown here is derived from an EMBL/GenBank/DDBJ whole genome shotgun (WGS) entry which is preliminary data.</text>
</comment>
<evidence type="ECO:0000256" key="2">
    <source>
        <dbReference type="ARBA" id="ARBA00023008"/>
    </source>
</evidence>
<dbReference type="PROSITE" id="PS51352">
    <property type="entry name" value="THIOREDOXIN_2"/>
    <property type="match status" value="1"/>
</dbReference>
<dbReference type="InterPro" id="IPR003782">
    <property type="entry name" value="SCO1/SenC"/>
</dbReference>
<dbReference type="PANTHER" id="PTHR12151">
    <property type="entry name" value="ELECTRON TRANSPORT PROTIN SCO1/SENC FAMILY MEMBER"/>
    <property type="match status" value="1"/>
</dbReference>
<accession>A0ABM8UYW0</accession>
<dbReference type="CDD" id="cd02968">
    <property type="entry name" value="SCO"/>
    <property type="match status" value="1"/>
</dbReference>
<dbReference type="SUPFAM" id="SSF52833">
    <property type="entry name" value="Thioredoxin-like"/>
    <property type="match status" value="1"/>
</dbReference>
<evidence type="ECO:0000313" key="5">
    <source>
        <dbReference type="Proteomes" id="UP000679725"/>
    </source>
</evidence>
<dbReference type="EMBL" id="CAJRAU010000014">
    <property type="protein sequence ID" value="CAG5074773.1"/>
    <property type="molecule type" value="Genomic_DNA"/>
</dbReference>
<name>A0ABM8UYW0_9BACT</name>
<organism evidence="4 5">
    <name type="scientific">Dyadobacter linearis</name>
    <dbReference type="NCBI Taxonomy" id="2823330"/>
    <lineage>
        <taxon>Bacteria</taxon>
        <taxon>Pseudomonadati</taxon>
        <taxon>Bacteroidota</taxon>
        <taxon>Cytophagia</taxon>
        <taxon>Cytophagales</taxon>
        <taxon>Spirosomataceae</taxon>
        <taxon>Dyadobacter</taxon>
    </lineage>
</organism>
<proteinExistence type="inferred from homology"/>
<dbReference type="InterPro" id="IPR013766">
    <property type="entry name" value="Thioredoxin_domain"/>
</dbReference>
<keyword evidence="2" id="KW-0186">Copper</keyword>
<dbReference type="Pfam" id="PF02630">
    <property type="entry name" value="SCO1-SenC"/>
    <property type="match status" value="1"/>
</dbReference>
<dbReference type="Proteomes" id="UP000679725">
    <property type="component" value="Unassembled WGS sequence"/>
</dbReference>
<feature type="domain" description="Thioredoxin" evidence="3">
    <location>
        <begin position="48"/>
        <end position="212"/>
    </location>
</feature>
<dbReference type="PROSITE" id="PS51257">
    <property type="entry name" value="PROKAR_LIPOPROTEIN"/>
    <property type="match status" value="1"/>
</dbReference>
<reference evidence="4 5" key="1">
    <citation type="submission" date="2021-04" db="EMBL/GenBank/DDBJ databases">
        <authorList>
            <person name="Rodrigo-Torres L."/>
            <person name="Arahal R. D."/>
            <person name="Lucena T."/>
        </authorList>
    </citation>
    <scope>NUCLEOTIDE SEQUENCE [LARGE SCALE GENOMIC DNA]</scope>
    <source>
        <strain evidence="4 5">CECT 9623</strain>
    </source>
</reference>
<comment type="similarity">
    <text evidence="1">Belongs to the SCO1/2 family.</text>
</comment>
<dbReference type="Gene3D" id="3.40.30.10">
    <property type="entry name" value="Glutaredoxin"/>
    <property type="match status" value="1"/>
</dbReference>
<dbReference type="PANTHER" id="PTHR12151:SF25">
    <property type="entry name" value="LINALOOL DEHYDRATASE_ISOMERASE DOMAIN-CONTAINING PROTEIN"/>
    <property type="match status" value="1"/>
</dbReference>
<keyword evidence="5" id="KW-1185">Reference proteome</keyword>
<evidence type="ECO:0000256" key="1">
    <source>
        <dbReference type="ARBA" id="ARBA00010996"/>
    </source>
</evidence>
<gene>
    <name evidence="4" type="ORF">DYBT9623_05461</name>
</gene>
<sequence length="225" mass="25535">MLIRFHAVKNLLIAVLLLQSCGKSSDELPILGERDVIVRSIGGKQVSDTIYHRIPSFKFLDQNHKTVTNKDLAGKIYVADFFFTTCPGICPVMEKQMLRVYKKFKADDRLKILSHTIDPEHDTPERLGAYAQDLGVTDDQWLFLTGVKEDIYRIAQQGYLSVAAEDSAAEGGFIHKGYFVLVDSDRRIRGMYDGTTEDDVDRLISDIKLLLNTIQQRTGNKRPIR</sequence>
<dbReference type="InterPro" id="IPR036249">
    <property type="entry name" value="Thioredoxin-like_sf"/>
</dbReference>
<evidence type="ECO:0000313" key="4">
    <source>
        <dbReference type="EMBL" id="CAG5074773.1"/>
    </source>
</evidence>
<protein>
    <recommendedName>
        <fullName evidence="3">Thioredoxin domain-containing protein</fullName>
    </recommendedName>
</protein>
<evidence type="ECO:0000259" key="3">
    <source>
        <dbReference type="PROSITE" id="PS51352"/>
    </source>
</evidence>